<gene>
    <name evidence="6" type="ORF">PILCRDRAFT_89043</name>
</gene>
<keyword evidence="3" id="KW-0863">Zinc-finger</keyword>
<dbReference type="PANTHER" id="PTHR46423:SF1">
    <property type="entry name" value="RNA POLYMERASE II-ASSOCIATED PROTEIN 3"/>
    <property type="match status" value="1"/>
</dbReference>
<name>A0A0C3B5P2_PILCF</name>
<dbReference type="InterPro" id="IPR019734">
    <property type="entry name" value="TPR_rpt"/>
</dbReference>
<dbReference type="SMART" id="SM00356">
    <property type="entry name" value="ZnF_C3H1"/>
    <property type="match status" value="2"/>
</dbReference>
<evidence type="ECO:0000313" key="6">
    <source>
        <dbReference type="EMBL" id="KIM81553.1"/>
    </source>
</evidence>
<dbReference type="InterPro" id="IPR011990">
    <property type="entry name" value="TPR-like_helical_dom_sf"/>
</dbReference>
<feature type="domain" description="C3H1-type" evidence="5">
    <location>
        <begin position="297"/>
        <end position="324"/>
    </location>
</feature>
<dbReference type="InterPro" id="IPR051966">
    <property type="entry name" value="RPAP3"/>
</dbReference>
<dbReference type="SMART" id="SM00028">
    <property type="entry name" value="TPR"/>
    <property type="match status" value="3"/>
</dbReference>
<dbReference type="GO" id="GO:0101031">
    <property type="term" value="C:protein folding chaperone complex"/>
    <property type="evidence" value="ECO:0007669"/>
    <property type="project" value="TreeGrafter"/>
</dbReference>
<dbReference type="Gene3D" id="1.25.40.10">
    <property type="entry name" value="Tetratricopeptide repeat domain"/>
    <property type="match status" value="1"/>
</dbReference>
<keyword evidence="3" id="KW-0479">Metal-binding</keyword>
<accession>A0A0C3B5P2</accession>
<dbReference type="Proteomes" id="UP000054166">
    <property type="component" value="Unassembled WGS sequence"/>
</dbReference>
<feature type="region of interest" description="Disordered" evidence="4">
    <location>
        <begin position="651"/>
        <end position="699"/>
    </location>
</feature>
<keyword evidence="1 2" id="KW-0802">TPR repeat</keyword>
<evidence type="ECO:0000313" key="7">
    <source>
        <dbReference type="Proteomes" id="UP000054166"/>
    </source>
</evidence>
<keyword evidence="7" id="KW-1185">Reference proteome</keyword>
<feature type="region of interest" description="Disordered" evidence="4">
    <location>
        <begin position="101"/>
        <end position="136"/>
    </location>
</feature>
<organism evidence="6 7">
    <name type="scientific">Piloderma croceum (strain F 1598)</name>
    <dbReference type="NCBI Taxonomy" id="765440"/>
    <lineage>
        <taxon>Eukaryota</taxon>
        <taxon>Fungi</taxon>
        <taxon>Dikarya</taxon>
        <taxon>Basidiomycota</taxon>
        <taxon>Agaricomycotina</taxon>
        <taxon>Agaricomycetes</taxon>
        <taxon>Agaricomycetidae</taxon>
        <taxon>Atheliales</taxon>
        <taxon>Atheliaceae</taxon>
        <taxon>Piloderma</taxon>
    </lineage>
</organism>
<evidence type="ECO:0000256" key="1">
    <source>
        <dbReference type="ARBA" id="ARBA00022803"/>
    </source>
</evidence>
<evidence type="ECO:0000256" key="2">
    <source>
        <dbReference type="PROSITE-ProRule" id="PRU00339"/>
    </source>
</evidence>
<dbReference type="GO" id="GO:0008270">
    <property type="term" value="F:zinc ion binding"/>
    <property type="evidence" value="ECO:0007669"/>
    <property type="project" value="UniProtKB-KW"/>
</dbReference>
<dbReference type="AlphaFoldDB" id="A0A0C3B5P2"/>
<protein>
    <recommendedName>
        <fullName evidence="5">C3H1-type domain-containing protein</fullName>
    </recommendedName>
</protein>
<dbReference type="PROSITE" id="PS50005">
    <property type="entry name" value="TPR"/>
    <property type="match status" value="1"/>
</dbReference>
<dbReference type="EMBL" id="KN832998">
    <property type="protein sequence ID" value="KIM81553.1"/>
    <property type="molecule type" value="Genomic_DNA"/>
</dbReference>
<dbReference type="SUPFAM" id="SSF48452">
    <property type="entry name" value="TPR-like"/>
    <property type="match status" value="1"/>
</dbReference>
<evidence type="ECO:0000256" key="3">
    <source>
        <dbReference type="PROSITE-ProRule" id="PRU00723"/>
    </source>
</evidence>
<sequence>MSNYVPKIRKFSGNEDSVKWLADYVSEIESSGGPGTRMKHVYFSRCLEGAAYEWYNHDLAYMAKLHWVLLSDAFLTRWDTVACEVPTVGLSLKAPRLAKDLAPSSSTNDVDSTSKTLGLAQERARDQRAEKRAAKKQEKRLTAEEFKAEGNELFRQKKYEDAVVAFRRACEIAGPHPVYLSNAAAAYLKLDEFQLAVIVTTLALAQDPHLVKARYRRGMARKGLNQLKAAISDFETVLQVDPNCNEARVELAIMRHLWESGEGEETGNGSSTDEFPHLDEDRMEIDSQSDSSDYGHQGNSIPCRFYNHDGCNKGTRCSFSHAPDEKSIRDELGRNVCLYYLLGSCKFGDLKCIYSHSKRFLPEVGWWTTEEGRQNFRDNMEIEKEGRREKRAFNQLLGRSYNTGTSLRMNGGSVGGKRQVAVGSSKARAPMKATAIPCVLLLSLGYADTFNSIHQHFLAALNSVADVIQSETKESALGSLARPNISGIFVTDPEITEKKYAKVLSRLVEYVKAGGTVVIGGTFSTFVRGSDNDAFFKKAWGLDWKMGSYHRTTFALNPSRSERLFGGPTLAASYSMKTVHLKGIAPESVVYGPTPESRTQSMVFAPSAVDLGEAPVVYTRIAQGFLGYIGDVNGEIDSTNVILSMLGLPEQSGKDRDARKDHETRRKGSEKERSTRRRGWDMEDESEDDDWDERRMNGGFSHDELNELLCQGIKPWDEW</sequence>
<evidence type="ECO:0000256" key="4">
    <source>
        <dbReference type="SAM" id="MobiDB-lite"/>
    </source>
</evidence>
<feature type="repeat" description="TPR" evidence="2">
    <location>
        <begin position="211"/>
        <end position="244"/>
    </location>
</feature>
<feature type="compositionally biased region" description="Polar residues" evidence="4">
    <location>
        <begin position="103"/>
        <end position="116"/>
    </location>
</feature>
<proteinExistence type="predicted"/>
<dbReference type="STRING" id="765440.A0A0C3B5P2"/>
<feature type="compositionally biased region" description="Basic and acidic residues" evidence="4">
    <location>
        <begin position="122"/>
        <end position="136"/>
    </location>
</feature>
<feature type="compositionally biased region" description="Basic and acidic residues" evidence="4">
    <location>
        <begin position="652"/>
        <end position="681"/>
    </location>
</feature>
<dbReference type="OrthoDB" id="245563at2759"/>
<reference evidence="7" key="2">
    <citation type="submission" date="2015-01" db="EMBL/GenBank/DDBJ databases">
        <title>Evolutionary Origins and Diversification of the Mycorrhizal Mutualists.</title>
        <authorList>
            <consortium name="DOE Joint Genome Institute"/>
            <consortium name="Mycorrhizal Genomics Consortium"/>
            <person name="Kohler A."/>
            <person name="Kuo A."/>
            <person name="Nagy L.G."/>
            <person name="Floudas D."/>
            <person name="Copeland A."/>
            <person name="Barry K.W."/>
            <person name="Cichocki N."/>
            <person name="Veneault-Fourrey C."/>
            <person name="LaButti K."/>
            <person name="Lindquist E.A."/>
            <person name="Lipzen A."/>
            <person name="Lundell T."/>
            <person name="Morin E."/>
            <person name="Murat C."/>
            <person name="Riley R."/>
            <person name="Ohm R."/>
            <person name="Sun H."/>
            <person name="Tunlid A."/>
            <person name="Henrissat B."/>
            <person name="Grigoriev I.V."/>
            <person name="Hibbett D.S."/>
            <person name="Martin F."/>
        </authorList>
    </citation>
    <scope>NUCLEOTIDE SEQUENCE [LARGE SCALE GENOMIC DNA]</scope>
    <source>
        <strain evidence="7">F 1598</strain>
    </source>
</reference>
<dbReference type="Gene3D" id="3.30.1370.210">
    <property type="match status" value="1"/>
</dbReference>
<feature type="compositionally biased region" description="Acidic residues" evidence="4">
    <location>
        <begin position="682"/>
        <end position="691"/>
    </location>
</feature>
<dbReference type="HOGENOM" id="CLU_384539_0_0_1"/>
<dbReference type="Pfam" id="PF13181">
    <property type="entry name" value="TPR_8"/>
    <property type="match status" value="1"/>
</dbReference>
<evidence type="ECO:0000259" key="5">
    <source>
        <dbReference type="PROSITE" id="PS50103"/>
    </source>
</evidence>
<feature type="zinc finger region" description="C3H1-type" evidence="3">
    <location>
        <begin position="331"/>
        <end position="359"/>
    </location>
</feature>
<dbReference type="PANTHER" id="PTHR46423">
    <property type="entry name" value="RNA POLYMERASE II-ASSOCIATED PROTEIN 3"/>
    <property type="match status" value="1"/>
</dbReference>
<dbReference type="PROSITE" id="PS50103">
    <property type="entry name" value="ZF_C3H1"/>
    <property type="match status" value="2"/>
</dbReference>
<dbReference type="InterPro" id="IPR000571">
    <property type="entry name" value="Znf_CCCH"/>
</dbReference>
<feature type="domain" description="C3H1-type" evidence="5">
    <location>
        <begin position="331"/>
        <end position="359"/>
    </location>
</feature>
<dbReference type="InParanoid" id="A0A0C3B5P2"/>
<feature type="zinc finger region" description="C3H1-type" evidence="3">
    <location>
        <begin position="297"/>
        <end position="324"/>
    </location>
</feature>
<reference evidence="6 7" key="1">
    <citation type="submission" date="2014-04" db="EMBL/GenBank/DDBJ databases">
        <authorList>
            <consortium name="DOE Joint Genome Institute"/>
            <person name="Kuo A."/>
            <person name="Tarkka M."/>
            <person name="Buscot F."/>
            <person name="Kohler A."/>
            <person name="Nagy L.G."/>
            <person name="Floudas D."/>
            <person name="Copeland A."/>
            <person name="Barry K.W."/>
            <person name="Cichocki N."/>
            <person name="Veneault-Fourrey C."/>
            <person name="LaButti K."/>
            <person name="Lindquist E.A."/>
            <person name="Lipzen A."/>
            <person name="Lundell T."/>
            <person name="Morin E."/>
            <person name="Murat C."/>
            <person name="Sun H."/>
            <person name="Tunlid A."/>
            <person name="Henrissat B."/>
            <person name="Grigoriev I.V."/>
            <person name="Hibbett D.S."/>
            <person name="Martin F."/>
            <person name="Nordberg H.P."/>
            <person name="Cantor M.N."/>
            <person name="Hua S.X."/>
        </authorList>
    </citation>
    <scope>NUCLEOTIDE SEQUENCE [LARGE SCALE GENOMIC DNA]</scope>
    <source>
        <strain evidence="6 7">F 1598</strain>
    </source>
</reference>
<keyword evidence="3" id="KW-0862">Zinc</keyword>